<dbReference type="Proteomes" id="UP000663879">
    <property type="component" value="Unassembled WGS sequence"/>
</dbReference>
<evidence type="ECO:0000256" key="4">
    <source>
        <dbReference type="PROSITE-ProRule" id="PRU01161"/>
    </source>
</evidence>
<feature type="short sequence motif" description="GXSXG" evidence="4">
    <location>
        <begin position="38"/>
        <end position="42"/>
    </location>
</feature>
<dbReference type="PROSITE" id="PS51635">
    <property type="entry name" value="PNPLA"/>
    <property type="match status" value="1"/>
</dbReference>
<dbReference type="EMBL" id="CAJNOC010000080">
    <property type="protein sequence ID" value="CAF0713096.1"/>
    <property type="molecule type" value="Genomic_DNA"/>
</dbReference>
<feature type="short sequence motif" description="GXGXXG" evidence="4">
    <location>
        <begin position="8"/>
        <end position="13"/>
    </location>
</feature>
<feature type="active site" description="Proton acceptor" evidence="4">
    <location>
        <position position="159"/>
    </location>
</feature>
<reference evidence="7" key="1">
    <citation type="submission" date="2021-02" db="EMBL/GenBank/DDBJ databases">
        <authorList>
            <person name="Nowell W R."/>
        </authorList>
    </citation>
    <scope>NUCLEOTIDE SEQUENCE</scope>
    <source>
        <strain evidence="7">Ploen Becks lab</strain>
    </source>
</reference>
<dbReference type="InterPro" id="IPR033562">
    <property type="entry name" value="PLPL"/>
</dbReference>
<dbReference type="SUPFAM" id="SSF52151">
    <property type="entry name" value="FabD/lysophospholipase-like"/>
    <property type="match status" value="1"/>
</dbReference>
<evidence type="ECO:0000256" key="3">
    <source>
        <dbReference type="ARBA" id="ARBA00023098"/>
    </source>
</evidence>
<evidence type="ECO:0000259" key="6">
    <source>
        <dbReference type="PROSITE" id="PS51635"/>
    </source>
</evidence>
<evidence type="ECO:0000256" key="1">
    <source>
        <dbReference type="ARBA" id="ARBA00013279"/>
    </source>
</evidence>
<dbReference type="PANTHER" id="PTHR12406:SF41">
    <property type="entry name" value="BRUMMER, ISOFORM B-RELATED"/>
    <property type="match status" value="1"/>
</dbReference>
<feature type="region of interest" description="Disordered" evidence="5">
    <location>
        <begin position="507"/>
        <end position="585"/>
    </location>
</feature>
<dbReference type="FunFam" id="3.40.1090.10:FF:000003">
    <property type="entry name" value="Patatin-like phospholipase domain-containing protein 2"/>
    <property type="match status" value="1"/>
</dbReference>
<dbReference type="Pfam" id="PF01734">
    <property type="entry name" value="Patatin"/>
    <property type="match status" value="1"/>
</dbReference>
<feature type="active site" description="Nucleophile" evidence="4">
    <location>
        <position position="40"/>
    </location>
</feature>
<evidence type="ECO:0000256" key="2">
    <source>
        <dbReference type="ARBA" id="ARBA00022801"/>
    </source>
</evidence>
<name>A0A813M7Z1_9BILA</name>
<dbReference type="GO" id="GO:0019433">
    <property type="term" value="P:triglyceride catabolic process"/>
    <property type="evidence" value="ECO:0007669"/>
    <property type="project" value="TreeGrafter"/>
</dbReference>
<keyword evidence="3 4" id="KW-0443">Lipid metabolism</keyword>
<dbReference type="GO" id="GO:0016020">
    <property type="term" value="C:membrane"/>
    <property type="evidence" value="ECO:0007669"/>
    <property type="project" value="TreeGrafter"/>
</dbReference>
<dbReference type="EC" id="3.1.1.3" evidence="1"/>
<dbReference type="GO" id="GO:0004806">
    <property type="term" value="F:triacylglycerol lipase activity"/>
    <property type="evidence" value="ECO:0007669"/>
    <property type="project" value="UniProtKB-EC"/>
</dbReference>
<keyword evidence="8" id="KW-1185">Reference proteome</keyword>
<feature type="compositionally biased region" description="Basic and acidic residues" evidence="5">
    <location>
        <begin position="540"/>
        <end position="559"/>
    </location>
</feature>
<dbReference type="PANTHER" id="PTHR12406">
    <property type="entry name" value="CALCIUM-INDEPENDENT PHOSPHOLIPASE A2 IPLA2 -RELATED"/>
    <property type="match status" value="1"/>
</dbReference>
<dbReference type="AlphaFoldDB" id="A0A813M7Z1"/>
<evidence type="ECO:0000256" key="5">
    <source>
        <dbReference type="SAM" id="MobiDB-lite"/>
    </source>
</evidence>
<dbReference type="GO" id="GO:0055088">
    <property type="term" value="P:lipid homeostasis"/>
    <property type="evidence" value="ECO:0007669"/>
    <property type="project" value="TreeGrafter"/>
</dbReference>
<accession>A0A813M7Z1</accession>
<organism evidence="7 8">
    <name type="scientific">Brachionus calyciflorus</name>
    <dbReference type="NCBI Taxonomy" id="104777"/>
    <lineage>
        <taxon>Eukaryota</taxon>
        <taxon>Metazoa</taxon>
        <taxon>Spiralia</taxon>
        <taxon>Gnathifera</taxon>
        <taxon>Rotifera</taxon>
        <taxon>Eurotatoria</taxon>
        <taxon>Monogononta</taxon>
        <taxon>Pseudotrocha</taxon>
        <taxon>Ploima</taxon>
        <taxon>Brachionidae</taxon>
        <taxon>Brachionus</taxon>
    </lineage>
</organism>
<dbReference type="OrthoDB" id="197155at2759"/>
<protein>
    <recommendedName>
        <fullName evidence="1">triacylglycerol lipase</fullName>
        <ecNumber evidence="1">3.1.1.3</ecNumber>
    </recommendedName>
</protein>
<evidence type="ECO:0000313" key="7">
    <source>
        <dbReference type="EMBL" id="CAF0713096.1"/>
    </source>
</evidence>
<keyword evidence="2 4" id="KW-0378">Hydrolase</keyword>
<feature type="short sequence motif" description="DGA/G" evidence="4">
    <location>
        <begin position="159"/>
        <end position="161"/>
    </location>
</feature>
<proteinExistence type="predicted"/>
<evidence type="ECO:0000313" key="8">
    <source>
        <dbReference type="Proteomes" id="UP000663879"/>
    </source>
</evidence>
<dbReference type="InterPro" id="IPR002641">
    <property type="entry name" value="PNPLA_dom"/>
</dbReference>
<dbReference type="InterPro" id="IPR016035">
    <property type="entry name" value="Acyl_Trfase/lysoPLipase"/>
</dbReference>
<dbReference type="GO" id="GO:0005737">
    <property type="term" value="C:cytoplasm"/>
    <property type="evidence" value="ECO:0007669"/>
    <property type="project" value="TreeGrafter"/>
</dbReference>
<comment type="caution">
    <text evidence="7">The sequence shown here is derived from an EMBL/GenBank/DDBJ whole genome shotgun (WGS) entry which is preliminary data.</text>
</comment>
<dbReference type="Gene3D" id="3.40.1090.10">
    <property type="entry name" value="Cytosolic phospholipase A2 catalytic domain"/>
    <property type="match status" value="2"/>
</dbReference>
<gene>
    <name evidence="7" type="ORF">OXX778_LOCUS1299</name>
</gene>
<sequence>MLNLSLSGCGFLGIYHIGVISAFKEHAPEIIQNNKISGCSAGSLVAACAVSDCCLGQMVSAVLEIALKARSHALGPLHPSFNIVDILRNGLRRILPVDAHKLCSDKVHISLTRWKDGKNFLVNQFDSREELIQALICSSFVPFYSGFIPPKFKGTYFWDGGLSNNNPILDQNTILVSPFGGEADICPRGESASWACLDFQGTNVQWSHENMYRISKALFPPDPQILKAICFRGYKDAIGFLKSRNLLQCSCFRIRDRTSISSVIGEDLHAYSIFDEEEVSEENSSSLYDSDEDNILQYAQTNQPINYGEMPTSVSQILDAACDDDKGLINLIYNSQLSRAISIFFLPWTLPVEFSVKFSKKALEMIPQIKVSPDSKGVVDSILLLINYLIHRFTYDRYQYHSRVSCKLCNFGRNAGSSLTSGIPYSVCHHGSAIESLTKISNVDSTSDASRLSVNMYPKICPRHRVPSICSSETASMSSYRYRKPKRNRSYISSDVASSVDLNEYKSSRSYTRRKKYNSLNEDSTASLKKLSQKSKKSNRSLDKLTNSDEKLDKHEFKPKTKVHFHLNDESESDTENKDHIKSNENVNLVTEDNGKVQETSSMNKIIRNYSKNGKIQKIVSLDEDTNNNNNDICPPGQLRPEHNNGFKYTDNLEWESYWDNLELNAIGRVNLDI</sequence>
<dbReference type="GO" id="GO:0005811">
    <property type="term" value="C:lipid droplet"/>
    <property type="evidence" value="ECO:0007669"/>
    <property type="project" value="TreeGrafter"/>
</dbReference>
<keyword evidence="4" id="KW-0442">Lipid degradation</keyword>
<feature type="domain" description="PNPLA" evidence="6">
    <location>
        <begin position="4"/>
        <end position="172"/>
    </location>
</feature>